<dbReference type="EMBL" id="QJJK01000016">
    <property type="protein sequence ID" value="PXW52437.1"/>
    <property type="molecule type" value="Genomic_DNA"/>
</dbReference>
<protein>
    <submittedName>
        <fullName evidence="5">Putative NUDIX family NTP pyrophosphohydrolase</fullName>
    </submittedName>
</protein>
<dbReference type="InterPro" id="IPR051325">
    <property type="entry name" value="Nudix_hydrolase_domain"/>
</dbReference>
<dbReference type="InterPro" id="IPR000086">
    <property type="entry name" value="NUDIX_hydrolase_dom"/>
</dbReference>
<proteinExistence type="inferred from homology"/>
<dbReference type="PANTHER" id="PTHR21340">
    <property type="entry name" value="DIADENOSINE 5,5-P1,P4-TETRAPHOSPHATE PYROPHOSPHOHYDROLASE MUTT"/>
    <property type="match status" value="1"/>
</dbReference>
<dbReference type="SUPFAM" id="SSF55811">
    <property type="entry name" value="Nudix"/>
    <property type="match status" value="1"/>
</dbReference>
<dbReference type="Pfam" id="PF00293">
    <property type="entry name" value="NUDIX"/>
    <property type="match status" value="1"/>
</dbReference>
<evidence type="ECO:0000256" key="3">
    <source>
        <dbReference type="RuleBase" id="RU003476"/>
    </source>
</evidence>
<keyword evidence="6" id="KW-1185">Reference proteome</keyword>
<comment type="caution">
    <text evidence="5">The sequence shown here is derived from an EMBL/GenBank/DDBJ whole genome shotgun (WGS) entry which is preliminary data.</text>
</comment>
<dbReference type="GO" id="GO:0006167">
    <property type="term" value="P:AMP biosynthetic process"/>
    <property type="evidence" value="ECO:0007669"/>
    <property type="project" value="TreeGrafter"/>
</dbReference>
<dbReference type="OrthoDB" id="954553at2"/>
<evidence type="ECO:0000256" key="1">
    <source>
        <dbReference type="ARBA" id="ARBA00001946"/>
    </source>
</evidence>
<dbReference type="InterPro" id="IPR020476">
    <property type="entry name" value="Nudix_hydrolase"/>
</dbReference>
<dbReference type="RefSeq" id="WP_110377930.1">
    <property type="nucleotide sequence ID" value="NZ_JAHBRY010000001.1"/>
</dbReference>
<dbReference type="Gene3D" id="3.90.79.10">
    <property type="entry name" value="Nucleoside Triphosphate Pyrophosphohydrolase"/>
    <property type="match status" value="1"/>
</dbReference>
<feature type="domain" description="Nudix hydrolase" evidence="4">
    <location>
        <begin position="1"/>
        <end position="150"/>
    </location>
</feature>
<dbReference type="GO" id="GO:0006754">
    <property type="term" value="P:ATP biosynthetic process"/>
    <property type="evidence" value="ECO:0007669"/>
    <property type="project" value="TreeGrafter"/>
</dbReference>
<evidence type="ECO:0000313" key="5">
    <source>
        <dbReference type="EMBL" id="PXW52437.1"/>
    </source>
</evidence>
<dbReference type="AlphaFoldDB" id="A0A2V3TTG3"/>
<evidence type="ECO:0000256" key="2">
    <source>
        <dbReference type="ARBA" id="ARBA00022801"/>
    </source>
</evidence>
<reference evidence="5 6" key="1">
    <citation type="submission" date="2018-05" db="EMBL/GenBank/DDBJ databases">
        <title>Genomic Encyclopedia of Type Strains, Phase IV (KMG-IV): sequencing the most valuable type-strain genomes for metagenomic binning, comparative biology and taxonomic classification.</title>
        <authorList>
            <person name="Goeker M."/>
        </authorList>
    </citation>
    <scope>NUCLEOTIDE SEQUENCE [LARGE SCALE GENOMIC DNA]</scope>
    <source>
        <strain evidence="5 6">DSM 6462</strain>
    </source>
</reference>
<organism evidence="5 6">
    <name type="scientific">Chelatococcus asaccharovorans</name>
    <dbReference type="NCBI Taxonomy" id="28210"/>
    <lineage>
        <taxon>Bacteria</taxon>
        <taxon>Pseudomonadati</taxon>
        <taxon>Pseudomonadota</taxon>
        <taxon>Alphaproteobacteria</taxon>
        <taxon>Hyphomicrobiales</taxon>
        <taxon>Chelatococcaceae</taxon>
        <taxon>Chelatococcus</taxon>
    </lineage>
</organism>
<evidence type="ECO:0000313" key="6">
    <source>
        <dbReference type="Proteomes" id="UP000248021"/>
    </source>
</evidence>
<dbReference type="Proteomes" id="UP000248021">
    <property type="component" value="Unassembled WGS sequence"/>
</dbReference>
<comment type="similarity">
    <text evidence="3">Belongs to the Nudix hydrolase family.</text>
</comment>
<gene>
    <name evidence="5" type="ORF">C7450_11610</name>
</gene>
<dbReference type="CDD" id="cd04662">
    <property type="entry name" value="NUDIX_Hydrolase"/>
    <property type="match status" value="1"/>
</dbReference>
<comment type="cofactor">
    <cofactor evidence="1">
        <name>Mg(2+)</name>
        <dbReference type="ChEBI" id="CHEBI:18420"/>
    </cofactor>
</comment>
<sequence>MARISSGILLYRRDEPDVVVLLVHPGGPFWRKRDLGAWSIPKGEVEPGEQAEIAARREFVEELGCEPPEVVRPLGRIVQGGGKTVEAFAGEGQFDLNRFRCASTVTIAWPPHTGRFQTFPEIDAAAWFTVSEARDKILAGQRPLLDRLEGLLAAPGLMGKSGPD</sequence>
<keyword evidence="2 3" id="KW-0378">Hydrolase</keyword>
<accession>A0A2V3TTG3</accession>
<dbReference type="GO" id="GO:0004081">
    <property type="term" value="F:bis(5'-nucleosyl)-tetraphosphatase (asymmetrical) activity"/>
    <property type="evidence" value="ECO:0007669"/>
    <property type="project" value="TreeGrafter"/>
</dbReference>
<dbReference type="PRINTS" id="PR00502">
    <property type="entry name" value="NUDIXFAMILY"/>
</dbReference>
<dbReference type="InterPro" id="IPR015797">
    <property type="entry name" value="NUDIX_hydrolase-like_dom_sf"/>
</dbReference>
<evidence type="ECO:0000259" key="4">
    <source>
        <dbReference type="PROSITE" id="PS51462"/>
    </source>
</evidence>
<dbReference type="InterPro" id="IPR020084">
    <property type="entry name" value="NUDIX_hydrolase_CS"/>
</dbReference>
<dbReference type="PROSITE" id="PS51462">
    <property type="entry name" value="NUDIX"/>
    <property type="match status" value="1"/>
</dbReference>
<dbReference type="PANTHER" id="PTHR21340:SF7">
    <property type="entry name" value="NUDIX HYDROLASE DOMAIN-CONTAINING PROTEIN"/>
    <property type="match status" value="1"/>
</dbReference>
<name>A0A2V3TTG3_9HYPH</name>
<dbReference type="PROSITE" id="PS00893">
    <property type="entry name" value="NUDIX_BOX"/>
    <property type="match status" value="1"/>
</dbReference>